<reference evidence="9" key="2">
    <citation type="submission" date="2020-09" db="EMBL/GenBank/DDBJ databases">
        <authorList>
            <person name="Sun Q."/>
            <person name="Zhou Y."/>
        </authorList>
    </citation>
    <scope>NUCLEOTIDE SEQUENCE</scope>
    <source>
        <strain evidence="9">CGMCC 4.7430</strain>
    </source>
</reference>
<keyword evidence="10" id="KW-1185">Reference proteome</keyword>
<proteinExistence type="inferred from homology"/>
<dbReference type="Pfam" id="PF00528">
    <property type="entry name" value="BPD_transp_1"/>
    <property type="match status" value="1"/>
</dbReference>
<dbReference type="EMBL" id="BMNK01000003">
    <property type="protein sequence ID" value="GGP04583.1"/>
    <property type="molecule type" value="Genomic_DNA"/>
</dbReference>
<evidence type="ECO:0000259" key="8">
    <source>
        <dbReference type="PROSITE" id="PS50928"/>
    </source>
</evidence>
<comment type="caution">
    <text evidence="9">The sequence shown here is derived from an EMBL/GenBank/DDBJ whole genome shotgun (WGS) entry which is preliminary data.</text>
</comment>
<comment type="subcellular location">
    <subcellularLocation>
        <location evidence="1 7">Cell membrane</location>
        <topology evidence="1 7">Multi-pass membrane protein</topology>
    </subcellularLocation>
</comment>
<feature type="transmembrane region" description="Helical" evidence="7">
    <location>
        <begin position="94"/>
        <end position="119"/>
    </location>
</feature>
<evidence type="ECO:0000256" key="1">
    <source>
        <dbReference type="ARBA" id="ARBA00004651"/>
    </source>
</evidence>
<evidence type="ECO:0000256" key="3">
    <source>
        <dbReference type="ARBA" id="ARBA00022475"/>
    </source>
</evidence>
<reference evidence="9" key="1">
    <citation type="journal article" date="2014" name="Int. J. Syst. Evol. Microbiol.">
        <title>Complete genome sequence of Corynebacterium casei LMG S-19264T (=DSM 44701T), isolated from a smear-ripened cheese.</title>
        <authorList>
            <consortium name="US DOE Joint Genome Institute (JGI-PGF)"/>
            <person name="Walter F."/>
            <person name="Albersmeier A."/>
            <person name="Kalinowski J."/>
            <person name="Ruckert C."/>
        </authorList>
    </citation>
    <scope>NUCLEOTIDE SEQUENCE</scope>
    <source>
        <strain evidence="9">CGMCC 4.7430</strain>
    </source>
</reference>
<dbReference type="PANTHER" id="PTHR30151">
    <property type="entry name" value="ALKANE SULFONATE ABC TRANSPORTER-RELATED, MEMBRANE SUBUNIT"/>
    <property type="match status" value="1"/>
</dbReference>
<dbReference type="InterPro" id="IPR035906">
    <property type="entry name" value="MetI-like_sf"/>
</dbReference>
<protein>
    <submittedName>
        <fullName evidence="9">Nitrate ABC transporter permease</fullName>
    </submittedName>
</protein>
<evidence type="ECO:0000256" key="2">
    <source>
        <dbReference type="ARBA" id="ARBA00022448"/>
    </source>
</evidence>
<dbReference type="CDD" id="cd06261">
    <property type="entry name" value="TM_PBP2"/>
    <property type="match status" value="1"/>
</dbReference>
<dbReference type="AlphaFoldDB" id="A0A918A254"/>
<evidence type="ECO:0000256" key="5">
    <source>
        <dbReference type="ARBA" id="ARBA00022989"/>
    </source>
</evidence>
<feature type="domain" description="ABC transmembrane type-1" evidence="8">
    <location>
        <begin position="45"/>
        <end position="228"/>
    </location>
</feature>
<dbReference type="PROSITE" id="PS50928">
    <property type="entry name" value="ABC_TM1"/>
    <property type="match status" value="1"/>
</dbReference>
<evidence type="ECO:0000256" key="7">
    <source>
        <dbReference type="RuleBase" id="RU363032"/>
    </source>
</evidence>
<sequence>MLAFAALFEALGRAGLVDIGFLPPTSVILWRAGELLVDPAFRAHAATSMLAWAIGLGAAALIAVPLGLLLGSVRLIDAATRAIVEFLRPIPSVALIPLVALVIGTGLQLRVTLVIYASLWPILYNTMYGLRGVDPVAKESLRSYGFRAPAVLWWVSLPSAAPFIMTGFRLATGVALILTVSTEIVAGRGEGIGVFIYFAGIAVPARMDDIMAGVVWVGLFGVVVNALLVAAERRLFAWQHARLGAHAGAPVAVGAGR</sequence>
<feature type="transmembrane region" description="Helical" evidence="7">
    <location>
        <begin position="210"/>
        <end position="231"/>
    </location>
</feature>
<feature type="transmembrane region" description="Helical" evidence="7">
    <location>
        <begin position="151"/>
        <end position="178"/>
    </location>
</feature>
<dbReference type="SUPFAM" id="SSF161098">
    <property type="entry name" value="MetI-like"/>
    <property type="match status" value="1"/>
</dbReference>
<dbReference type="Proteomes" id="UP000660745">
    <property type="component" value="Unassembled WGS sequence"/>
</dbReference>
<gene>
    <name evidence="9" type="primary">ssuC</name>
    <name evidence="9" type="ORF">GCM10012278_20330</name>
</gene>
<evidence type="ECO:0000256" key="6">
    <source>
        <dbReference type="ARBA" id="ARBA00023136"/>
    </source>
</evidence>
<feature type="transmembrane region" description="Helical" evidence="7">
    <location>
        <begin position="49"/>
        <end position="73"/>
    </location>
</feature>
<dbReference type="GO" id="GO:0055085">
    <property type="term" value="P:transmembrane transport"/>
    <property type="evidence" value="ECO:0007669"/>
    <property type="project" value="InterPro"/>
</dbReference>
<dbReference type="PANTHER" id="PTHR30151:SF0">
    <property type="entry name" value="ABC TRANSPORTER PERMEASE PROTEIN MJ0413-RELATED"/>
    <property type="match status" value="1"/>
</dbReference>
<keyword evidence="2 7" id="KW-0813">Transport</keyword>
<name>A0A918A254_9ACTN</name>
<dbReference type="Gene3D" id="1.10.3720.10">
    <property type="entry name" value="MetI-like"/>
    <property type="match status" value="1"/>
</dbReference>
<evidence type="ECO:0000313" key="9">
    <source>
        <dbReference type="EMBL" id="GGP04583.1"/>
    </source>
</evidence>
<comment type="similarity">
    <text evidence="7">Belongs to the binding-protein-dependent transport system permease family.</text>
</comment>
<organism evidence="9 10">
    <name type="scientific">Nonomuraea glycinis</name>
    <dbReference type="NCBI Taxonomy" id="2047744"/>
    <lineage>
        <taxon>Bacteria</taxon>
        <taxon>Bacillati</taxon>
        <taxon>Actinomycetota</taxon>
        <taxon>Actinomycetes</taxon>
        <taxon>Streptosporangiales</taxon>
        <taxon>Streptosporangiaceae</taxon>
        <taxon>Nonomuraea</taxon>
    </lineage>
</organism>
<dbReference type="GO" id="GO:0005886">
    <property type="term" value="C:plasma membrane"/>
    <property type="evidence" value="ECO:0007669"/>
    <property type="project" value="UniProtKB-SubCell"/>
</dbReference>
<evidence type="ECO:0000313" key="10">
    <source>
        <dbReference type="Proteomes" id="UP000660745"/>
    </source>
</evidence>
<dbReference type="InterPro" id="IPR000515">
    <property type="entry name" value="MetI-like"/>
</dbReference>
<keyword evidence="3" id="KW-1003">Cell membrane</keyword>
<accession>A0A918A254</accession>
<keyword evidence="6 7" id="KW-0472">Membrane</keyword>
<keyword evidence="5 7" id="KW-1133">Transmembrane helix</keyword>
<evidence type="ECO:0000256" key="4">
    <source>
        <dbReference type="ARBA" id="ARBA00022692"/>
    </source>
</evidence>
<keyword evidence="4 7" id="KW-0812">Transmembrane</keyword>
<feature type="transmembrane region" description="Helical" evidence="7">
    <location>
        <begin position="185"/>
        <end position="204"/>
    </location>
</feature>